<protein>
    <submittedName>
        <fullName evidence="1">Uncharacterized protein</fullName>
    </submittedName>
</protein>
<organism evidence="1 2">
    <name type="scientific">Portunus trituberculatus</name>
    <name type="common">Swimming crab</name>
    <name type="synonym">Neptunus trituberculatus</name>
    <dbReference type="NCBI Taxonomy" id="210409"/>
    <lineage>
        <taxon>Eukaryota</taxon>
        <taxon>Metazoa</taxon>
        <taxon>Ecdysozoa</taxon>
        <taxon>Arthropoda</taxon>
        <taxon>Crustacea</taxon>
        <taxon>Multicrustacea</taxon>
        <taxon>Malacostraca</taxon>
        <taxon>Eumalacostraca</taxon>
        <taxon>Eucarida</taxon>
        <taxon>Decapoda</taxon>
        <taxon>Pleocyemata</taxon>
        <taxon>Brachyura</taxon>
        <taxon>Eubrachyura</taxon>
        <taxon>Portunoidea</taxon>
        <taxon>Portunidae</taxon>
        <taxon>Portuninae</taxon>
        <taxon>Portunus</taxon>
    </lineage>
</organism>
<dbReference type="EMBL" id="VSRR010004807">
    <property type="protein sequence ID" value="MPC40767.1"/>
    <property type="molecule type" value="Genomic_DNA"/>
</dbReference>
<reference evidence="1 2" key="1">
    <citation type="submission" date="2019-05" db="EMBL/GenBank/DDBJ databases">
        <title>Another draft genome of Portunus trituberculatus and its Hox gene families provides insights of decapod evolution.</title>
        <authorList>
            <person name="Jeong J.-H."/>
            <person name="Song I."/>
            <person name="Kim S."/>
            <person name="Choi T."/>
            <person name="Kim D."/>
            <person name="Ryu S."/>
            <person name="Kim W."/>
        </authorList>
    </citation>
    <scope>NUCLEOTIDE SEQUENCE [LARGE SCALE GENOMIC DNA]</scope>
    <source>
        <tissue evidence="1">Muscle</tissue>
    </source>
</reference>
<accession>A0A5B7F5G3</accession>
<gene>
    <name evidence="1" type="ORF">E2C01_034336</name>
</gene>
<sequence>MPCSEDRVAPQRLPALGRCDVRPSRVEGGGARGRQNKALITGADQFPCVRCRADDRVIETQYNQSLVTTVISSRAPKWTQWGLQGASVCRSSSEKGAYPGVLSAEVEAGGGATLGVQVLPAAPTTAHLSPQFSAVPPLPASVRQVVSPVCGSGSHISVSQQHQLVCPGRARTAARRPLSNALDACICVSGNNAFRNNDSNCVWYNR</sequence>
<evidence type="ECO:0000313" key="1">
    <source>
        <dbReference type="EMBL" id="MPC40767.1"/>
    </source>
</evidence>
<proteinExistence type="predicted"/>
<dbReference type="AlphaFoldDB" id="A0A5B7F5G3"/>
<dbReference type="Proteomes" id="UP000324222">
    <property type="component" value="Unassembled WGS sequence"/>
</dbReference>
<keyword evidence="2" id="KW-1185">Reference proteome</keyword>
<name>A0A5B7F5G3_PORTR</name>
<evidence type="ECO:0000313" key="2">
    <source>
        <dbReference type="Proteomes" id="UP000324222"/>
    </source>
</evidence>
<comment type="caution">
    <text evidence="1">The sequence shown here is derived from an EMBL/GenBank/DDBJ whole genome shotgun (WGS) entry which is preliminary data.</text>
</comment>